<evidence type="ECO:0000256" key="2">
    <source>
        <dbReference type="ARBA" id="ARBA00022801"/>
    </source>
</evidence>
<proteinExistence type="inferred from homology"/>
<gene>
    <name evidence="4" type="ORF">GCM10025782_33000</name>
</gene>
<dbReference type="EMBL" id="BAABLO010000012">
    <property type="protein sequence ID" value="GAA4731299.1"/>
    <property type="molecule type" value="Genomic_DNA"/>
</dbReference>
<dbReference type="PANTHER" id="PTHR43240:SF5">
    <property type="entry name" value="1,4-DIHYDROXY-2-NAPHTHOYL-COA THIOESTERASE 1"/>
    <property type="match status" value="1"/>
</dbReference>
<dbReference type="Gene3D" id="3.10.129.10">
    <property type="entry name" value="Hotdog Thioesterase"/>
    <property type="match status" value="1"/>
</dbReference>
<dbReference type="Pfam" id="PF03061">
    <property type="entry name" value="4HBT"/>
    <property type="match status" value="1"/>
</dbReference>
<reference evidence="5" key="1">
    <citation type="journal article" date="2019" name="Int. J. Syst. Evol. Microbiol.">
        <title>The Global Catalogue of Microorganisms (GCM) 10K type strain sequencing project: providing services to taxonomists for standard genome sequencing and annotation.</title>
        <authorList>
            <consortium name="The Broad Institute Genomics Platform"/>
            <consortium name="The Broad Institute Genome Sequencing Center for Infectious Disease"/>
            <person name="Wu L."/>
            <person name="Ma J."/>
        </authorList>
    </citation>
    <scope>NUCLEOTIDE SEQUENCE [LARGE SCALE GENOMIC DNA]</scope>
    <source>
        <strain evidence="5">JCM 18961</strain>
    </source>
</reference>
<dbReference type="InterPro" id="IPR006683">
    <property type="entry name" value="Thioestr_dom"/>
</dbReference>
<organism evidence="4 5">
    <name type="scientific">Pedococcus ginsenosidimutans</name>
    <dbReference type="NCBI Taxonomy" id="490570"/>
    <lineage>
        <taxon>Bacteria</taxon>
        <taxon>Bacillati</taxon>
        <taxon>Actinomycetota</taxon>
        <taxon>Actinomycetes</taxon>
        <taxon>Micrococcales</taxon>
        <taxon>Intrasporangiaceae</taxon>
        <taxon>Pedococcus</taxon>
    </lineage>
</organism>
<dbReference type="CDD" id="cd03443">
    <property type="entry name" value="PaaI_thioesterase"/>
    <property type="match status" value="1"/>
</dbReference>
<keyword evidence="5" id="KW-1185">Reference proteome</keyword>
<evidence type="ECO:0000259" key="3">
    <source>
        <dbReference type="Pfam" id="PF03061"/>
    </source>
</evidence>
<comment type="similarity">
    <text evidence="1">Belongs to the thioesterase PaaI family.</text>
</comment>
<accession>A0ABP8YKC4</accession>
<name>A0ABP8YKC4_9MICO</name>
<dbReference type="Proteomes" id="UP001500556">
    <property type="component" value="Unassembled WGS sequence"/>
</dbReference>
<sequence length="143" mass="14918">MTDTNDFASTLQAIADLNPDSLLHRMHIEVLEGTPERVVGRMPVEGNTQPYGLLHGGASVVLAESLGSIGAALHAGPSRIAVGLDINATHHRAARSGYVTGTATALSLGGTLASYEVVITDEEDRRVCTCRITCLIRDAAPGA</sequence>
<protein>
    <recommendedName>
        <fullName evidence="3">Thioesterase domain-containing protein</fullName>
    </recommendedName>
</protein>
<dbReference type="InterPro" id="IPR029069">
    <property type="entry name" value="HotDog_dom_sf"/>
</dbReference>
<evidence type="ECO:0000313" key="4">
    <source>
        <dbReference type="EMBL" id="GAA4731299.1"/>
    </source>
</evidence>
<dbReference type="InterPro" id="IPR003736">
    <property type="entry name" value="PAAI_dom"/>
</dbReference>
<keyword evidence="2" id="KW-0378">Hydrolase</keyword>
<feature type="domain" description="Thioesterase" evidence="3">
    <location>
        <begin position="51"/>
        <end position="128"/>
    </location>
</feature>
<dbReference type="NCBIfam" id="TIGR00369">
    <property type="entry name" value="unchar_dom_1"/>
    <property type="match status" value="1"/>
</dbReference>
<dbReference type="RefSeq" id="WP_425572101.1">
    <property type="nucleotide sequence ID" value="NZ_BAABLO010000012.1"/>
</dbReference>
<dbReference type="SUPFAM" id="SSF54637">
    <property type="entry name" value="Thioesterase/thiol ester dehydrase-isomerase"/>
    <property type="match status" value="1"/>
</dbReference>
<dbReference type="PANTHER" id="PTHR43240">
    <property type="entry name" value="1,4-DIHYDROXY-2-NAPHTHOYL-COA THIOESTERASE 1"/>
    <property type="match status" value="1"/>
</dbReference>
<evidence type="ECO:0000256" key="1">
    <source>
        <dbReference type="ARBA" id="ARBA00008324"/>
    </source>
</evidence>
<evidence type="ECO:0000313" key="5">
    <source>
        <dbReference type="Proteomes" id="UP001500556"/>
    </source>
</evidence>
<comment type="caution">
    <text evidence="4">The sequence shown here is derived from an EMBL/GenBank/DDBJ whole genome shotgun (WGS) entry which is preliminary data.</text>
</comment>